<evidence type="ECO:0000313" key="2">
    <source>
        <dbReference type="EMBL" id="AGH96584.1"/>
    </source>
</evidence>
<protein>
    <submittedName>
        <fullName evidence="2">Uncharacterized protein</fullName>
    </submittedName>
</protein>
<sequence length="106" mass="11916">MKKNEYHGYKNDSHEVLSNNRGQFLIESMLLLVVLLGVFMFITNYVRSEKLISKLLENPITNISAMTAYGTWRSDGCTGKNGNNLTIGKCHPNSIHRSLSSAPKEQ</sequence>
<dbReference type="Proteomes" id="UP000012040">
    <property type="component" value="Chromosome"/>
</dbReference>
<accession>M4VTQ6</accession>
<dbReference type="EMBL" id="CP003537">
    <property type="protein sequence ID" value="AGH96584.1"/>
    <property type="molecule type" value="Genomic_DNA"/>
</dbReference>
<dbReference type="KEGG" id="bex:A11Q_2368"/>
<feature type="transmembrane region" description="Helical" evidence="1">
    <location>
        <begin position="24"/>
        <end position="46"/>
    </location>
</feature>
<dbReference type="RefSeq" id="WP_015471074.1">
    <property type="nucleotide sequence ID" value="NC_020813.1"/>
</dbReference>
<organism evidence="2 3">
    <name type="scientific">Pseudobdellovibrio exovorus JSS</name>
    <dbReference type="NCBI Taxonomy" id="1184267"/>
    <lineage>
        <taxon>Bacteria</taxon>
        <taxon>Pseudomonadati</taxon>
        <taxon>Bdellovibrionota</taxon>
        <taxon>Bdellovibrionia</taxon>
        <taxon>Bdellovibrionales</taxon>
        <taxon>Pseudobdellovibrionaceae</taxon>
        <taxon>Pseudobdellovibrio</taxon>
    </lineage>
</organism>
<keyword evidence="3" id="KW-1185">Reference proteome</keyword>
<dbReference type="PATRIC" id="fig|1184267.3.peg.2401"/>
<dbReference type="STRING" id="1184267.A11Q_2368"/>
<gene>
    <name evidence="2" type="ORF">A11Q_2368</name>
</gene>
<keyword evidence="1" id="KW-0812">Transmembrane</keyword>
<keyword evidence="1" id="KW-1133">Transmembrane helix</keyword>
<dbReference type="AlphaFoldDB" id="M4VTQ6"/>
<dbReference type="HOGENOM" id="CLU_2217873_0_0_7"/>
<dbReference type="eggNOG" id="ENOG50319AI">
    <property type="taxonomic scope" value="Bacteria"/>
</dbReference>
<keyword evidence="1" id="KW-0472">Membrane</keyword>
<proteinExistence type="predicted"/>
<evidence type="ECO:0000256" key="1">
    <source>
        <dbReference type="SAM" id="Phobius"/>
    </source>
</evidence>
<evidence type="ECO:0000313" key="3">
    <source>
        <dbReference type="Proteomes" id="UP000012040"/>
    </source>
</evidence>
<reference evidence="2 3" key="1">
    <citation type="journal article" date="2013" name="ISME J.">
        <title>By their genes ye shall know them: genomic signatures of predatory bacteria.</title>
        <authorList>
            <person name="Pasternak Z."/>
            <person name="Pietrokovski S."/>
            <person name="Rotem O."/>
            <person name="Gophna U."/>
            <person name="Lurie-Weinberger M.N."/>
            <person name="Jurkevitch E."/>
        </authorList>
    </citation>
    <scope>NUCLEOTIDE SEQUENCE [LARGE SCALE GENOMIC DNA]</scope>
    <source>
        <strain evidence="2 3">JSS</strain>
    </source>
</reference>
<name>M4VTQ6_9BACT</name>